<dbReference type="KEGG" id="mro:MROS_1877"/>
<dbReference type="OrthoDB" id="799853at2"/>
<gene>
    <name evidence="1" type="ordered locus">MROS_1877</name>
</gene>
<proteinExistence type="predicted"/>
<organism evidence="1 2">
    <name type="scientific">Melioribacter roseus (strain DSM 23840 / JCM 17771 / VKM B-2668 / P3M-2)</name>
    <dbReference type="NCBI Taxonomy" id="1191523"/>
    <lineage>
        <taxon>Bacteria</taxon>
        <taxon>Pseudomonadati</taxon>
        <taxon>Ignavibacteriota</taxon>
        <taxon>Ignavibacteria</taxon>
        <taxon>Ignavibacteriales</taxon>
        <taxon>Melioribacteraceae</taxon>
        <taxon>Melioribacter</taxon>
    </lineage>
</organism>
<dbReference type="AlphaFoldDB" id="I6Z7H2"/>
<dbReference type="Gene3D" id="2.130.10.10">
    <property type="entry name" value="YVTN repeat-like/Quinoprotein amine dehydrogenase"/>
    <property type="match status" value="1"/>
</dbReference>
<dbReference type="eggNOG" id="COG3292">
    <property type="taxonomic scope" value="Bacteria"/>
</dbReference>
<dbReference type="STRING" id="1191523.MROS_1877"/>
<dbReference type="RefSeq" id="WP_014856542.1">
    <property type="nucleotide sequence ID" value="NC_018178.1"/>
</dbReference>
<dbReference type="InterPro" id="IPR015943">
    <property type="entry name" value="WD40/YVTN_repeat-like_dom_sf"/>
</dbReference>
<dbReference type="EMBL" id="CP003557">
    <property type="protein sequence ID" value="AFN75110.1"/>
    <property type="molecule type" value="Genomic_DNA"/>
</dbReference>
<protein>
    <submittedName>
        <fullName evidence="1">Uncharacterized protein</fullName>
    </submittedName>
</protein>
<name>I6Z7H2_MELRP</name>
<dbReference type="HOGENOM" id="CLU_743500_0_0_10"/>
<keyword evidence="2" id="KW-1185">Reference proteome</keyword>
<dbReference type="Proteomes" id="UP000009011">
    <property type="component" value="Chromosome"/>
</dbReference>
<dbReference type="SUPFAM" id="SSF63825">
    <property type="entry name" value="YWTD domain"/>
    <property type="match status" value="1"/>
</dbReference>
<accession>I6Z7H2</accession>
<sequence length="352" mass="40998">MKKIILYFLFYASLIVAQQDGDKFDFFLKGANITDIHKDGQNLWVTTNGSGIFLFQNGQWQHFSTSKGNIQHDYFFCVTSNKDYVWAGSIDGLFTYDKRRKNWSKRKFGLGGQLANWIRSIEYDPYENSVWIGRFKYLTKYDLKTRRYTDYDLTVGGNNQSNMIKTIKLEGDSLVWFGTEAGLHRYYKSKDLNDPSAIVFFDNRYNYFNGEGEQISISSILSERDYLWIGLDEFITEERPEFNTGGLFRYDRINNWLRFDVTNGLTGNGVYDLALIGNYICASLYQFGIQTKEPYGRGLVLINRLNNQILPVRDDRIPSTVNKLFFDGGYLWLGTDDGLIRINFINELALWK</sequence>
<reference evidence="1 2" key="1">
    <citation type="journal article" date="2013" name="PLoS ONE">
        <title>Genomic analysis of Melioribacter roseus, facultatively anaerobic organotrophic bacterium representing a novel deep lineage within Bacteriodetes/Chlorobi group.</title>
        <authorList>
            <person name="Kadnikov V.V."/>
            <person name="Mardanov A.V."/>
            <person name="Podosokorskaya O.A."/>
            <person name="Gavrilov S.N."/>
            <person name="Kublanov I.V."/>
            <person name="Beletsky A.V."/>
            <person name="Bonch-Osmolovskaya E.A."/>
            <person name="Ravin N.V."/>
        </authorList>
    </citation>
    <scope>NUCLEOTIDE SEQUENCE [LARGE SCALE GENOMIC DNA]</scope>
    <source>
        <strain evidence="2">JCM 17771 / P3M-2</strain>
    </source>
</reference>
<evidence type="ECO:0000313" key="2">
    <source>
        <dbReference type="Proteomes" id="UP000009011"/>
    </source>
</evidence>
<evidence type="ECO:0000313" key="1">
    <source>
        <dbReference type="EMBL" id="AFN75110.1"/>
    </source>
</evidence>